<feature type="signal peptide" evidence="1">
    <location>
        <begin position="1"/>
        <end position="22"/>
    </location>
</feature>
<protein>
    <submittedName>
        <fullName evidence="2">Uncharacterized protein</fullName>
    </submittedName>
</protein>
<name>A0A139MQY6_9STRE</name>
<dbReference type="RefSeq" id="WP_231088077.1">
    <property type="nucleotide sequence ID" value="NZ_KQ968751.1"/>
</dbReference>
<comment type="caution">
    <text evidence="2">The sequence shown here is derived from an EMBL/GenBank/DDBJ whole genome shotgun (WGS) entry which is preliminary data.</text>
</comment>
<dbReference type="PATRIC" id="fig|315405.11.peg.2081"/>
<feature type="chain" id="PRO_5038358995" evidence="1">
    <location>
        <begin position="23"/>
        <end position="131"/>
    </location>
</feature>
<dbReference type="SUPFAM" id="SSF53850">
    <property type="entry name" value="Periplasmic binding protein-like II"/>
    <property type="match status" value="1"/>
</dbReference>
<keyword evidence="1" id="KW-0732">Signal</keyword>
<dbReference type="PROSITE" id="PS51257">
    <property type="entry name" value="PROKAR_LIPOPROTEIN"/>
    <property type="match status" value="1"/>
</dbReference>
<reference evidence="2 3" key="1">
    <citation type="submission" date="2016-01" db="EMBL/GenBank/DDBJ databases">
        <title>Highly variable Streptococcus oralis are common among viridans streptococci isolated from primates.</title>
        <authorList>
            <person name="Denapaite D."/>
            <person name="Rieger M."/>
            <person name="Koendgen S."/>
            <person name="Brueckner R."/>
            <person name="Ochigava I."/>
            <person name="Kappeler P."/>
            <person name="Maetz-Rensing K."/>
            <person name="Leendertz F."/>
            <person name="Hakenbeck R."/>
        </authorList>
    </citation>
    <scope>NUCLEOTIDE SEQUENCE [LARGE SCALE GENOMIC DNA]</scope>
    <source>
        <strain evidence="2 3">DD02</strain>
    </source>
</reference>
<sequence length="131" mass="14294">MKKSWKKLVTLGIIATSSLALLSACSSKKTASVDRSETITVDVYDDVANYMGIQKGWFAQLVKDKFNIELNIIAPNVAGNGDTLYQTRTAAGDLGDIIITGSGEHYNELVQAGLLYDSTELYKKNGQCQRI</sequence>
<proteinExistence type="predicted"/>
<dbReference type="AlphaFoldDB" id="A0A139MQY6"/>
<dbReference type="Proteomes" id="UP000070198">
    <property type="component" value="Unassembled WGS sequence"/>
</dbReference>
<evidence type="ECO:0000313" key="3">
    <source>
        <dbReference type="Proteomes" id="UP000070198"/>
    </source>
</evidence>
<accession>A0A139MQY6</accession>
<organism evidence="2 3">
    <name type="scientific">Streptococcus gallolyticus</name>
    <dbReference type="NCBI Taxonomy" id="315405"/>
    <lineage>
        <taxon>Bacteria</taxon>
        <taxon>Bacillati</taxon>
        <taxon>Bacillota</taxon>
        <taxon>Bacilli</taxon>
        <taxon>Lactobacillales</taxon>
        <taxon>Streptococcaceae</taxon>
        <taxon>Streptococcus</taxon>
    </lineage>
</organism>
<gene>
    <name evidence="2" type="ORF">SGADD02_01784</name>
</gene>
<evidence type="ECO:0000256" key="1">
    <source>
        <dbReference type="SAM" id="SignalP"/>
    </source>
</evidence>
<evidence type="ECO:0000313" key="2">
    <source>
        <dbReference type="EMBL" id="KXT66123.1"/>
    </source>
</evidence>
<dbReference type="Gene3D" id="3.40.190.10">
    <property type="entry name" value="Periplasmic binding protein-like II"/>
    <property type="match status" value="1"/>
</dbReference>
<dbReference type="EMBL" id="LQOF01000353">
    <property type="protein sequence ID" value="KXT66123.1"/>
    <property type="molecule type" value="Genomic_DNA"/>
</dbReference>